<dbReference type="Pfam" id="PF13477">
    <property type="entry name" value="Glyco_trans_4_2"/>
    <property type="match status" value="1"/>
</dbReference>
<evidence type="ECO:0000313" key="4">
    <source>
        <dbReference type="Proteomes" id="UP000520814"/>
    </source>
</evidence>
<dbReference type="RefSeq" id="WP_184203445.1">
    <property type="nucleotide sequence ID" value="NZ_JACHGW010000006.1"/>
</dbReference>
<proteinExistence type="predicted"/>
<dbReference type="CDD" id="cd03808">
    <property type="entry name" value="GT4_CapM-like"/>
    <property type="match status" value="1"/>
</dbReference>
<dbReference type="PANTHER" id="PTHR45947">
    <property type="entry name" value="SULFOQUINOVOSYL TRANSFERASE SQD2"/>
    <property type="match status" value="1"/>
</dbReference>
<dbReference type="InterPro" id="IPR050194">
    <property type="entry name" value="Glycosyltransferase_grp1"/>
</dbReference>
<dbReference type="EMBL" id="JACHGW010000006">
    <property type="protein sequence ID" value="MBB6053351.1"/>
    <property type="molecule type" value="Genomic_DNA"/>
</dbReference>
<dbReference type="Gene3D" id="3.40.50.2000">
    <property type="entry name" value="Glycogen Phosphorylase B"/>
    <property type="match status" value="2"/>
</dbReference>
<feature type="domain" description="Glycosyltransferase subfamily 4-like N-terminal" evidence="2">
    <location>
        <begin position="2"/>
        <end position="146"/>
    </location>
</feature>
<dbReference type="InterPro" id="IPR028098">
    <property type="entry name" value="Glyco_trans_4-like_N"/>
</dbReference>
<keyword evidence="3" id="KW-0808">Transferase</keyword>
<dbReference type="SUPFAM" id="SSF53756">
    <property type="entry name" value="UDP-Glycosyltransferase/glycogen phosphorylase"/>
    <property type="match status" value="1"/>
</dbReference>
<dbReference type="PANTHER" id="PTHR45947:SF3">
    <property type="entry name" value="SULFOQUINOVOSYL TRANSFERASE SQD2"/>
    <property type="match status" value="1"/>
</dbReference>
<dbReference type="GO" id="GO:0016757">
    <property type="term" value="F:glycosyltransferase activity"/>
    <property type="evidence" value="ECO:0007669"/>
    <property type="project" value="InterPro"/>
</dbReference>
<dbReference type="Proteomes" id="UP000520814">
    <property type="component" value="Unassembled WGS sequence"/>
</dbReference>
<organism evidence="3 4">
    <name type="scientific">Armatimonas rosea</name>
    <dbReference type="NCBI Taxonomy" id="685828"/>
    <lineage>
        <taxon>Bacteria</taxon>
        <taxon>Bacillati</taxon>
        <taxon>Armatimonadota</taxon>
        <taxon>Armatimonadia</taxon>
        <taxon>Armatimonadales</taxon>
        <taxon>Armatimonadaceae</taxon>
        <taxon>Armatimonas</taxon>
    </lineage>
</organism>
<accession>A0A7W9SV18</accession>
<dbReference type="AlphaFoldDB" id="A0A7W9SV18"/>
<feature type="domain" description="Glycosyl transferase family 1" evidence="1">
    <location>
        <begin position="195"/>
        <end position="362"/>
    </location>
</feature>
<evidence type="ECO:0000259" key="1">
    <source>
        <dbReference type="Pfam" id="PF00534"/>
    </source>
</evidence>
<reference evidence="3 4" key="1">
    <citation type="submission" date="2020-08" db="EMBL/GenBank/DDBJ databases">
        <title>Genomic Encyclopedia of Type Strains, Phase IV (KMG-IV): sequencing the most valuable type-strain genomes for metagenomic binning, comparative biology and taxonomic classification.</title>
        <authorList>
            <person name="Goeker M."/>
        </authorList>
    </citation>
    <scope>NUCLEOTIDE SEQUENCE [LARGE SCALE GENOMIC DNA]</scope>
    <source>
        <strain evidence="3 4">DSM 23562</strain>
    </source>
</reference>
<protein>
    <submittedName>
        <fullName evidence="3">Glycosyltransferase involved in cell wall biosynthesis</fullName>
    </submittedName>
</protein>
<evidence type="ECO:0000259" key="2">
    <source>
        <dbReference type="Pfam" id="PF13477"/>
    </source>
</evidence>
<dbReference type="InterPro" id="IPR001296">
    <property type="entry name" value="Glyco_trans_1"/>
</dbReference>
<gene>
    <name evidence="3" type="ORF">HNQ39_005185</name>
</gene>
<keyword evidence="4" id="KW-1185">Reference proteome</keyword>
<sequence length="388" mass="42786">MKLLYVSTLDHIVYVMLPQLDGARAAGYETHVACQFTRFKDDAAQHADFLHPLSVQRNPLDPRNIWALVQLVRLIKKIQPDIIHCHNPSGGLLGRLAATLAVPPAPKKGGARKPVRVYTAHGFHFHPLGGRLTNVLYRAIERFAGRFLSDAVLTINQWDFEEAQRLMPKDRVFATHGVGVSVEVFDPAGVPAETRQALRAEFGVPDGGLLITCIGELLPRKNQKEALAVLDQVRKRNQERAPVLVLVGDGREWEALQAQLAGGDKANVHLAGFRRDTKAILAASDIFLFPSLQEGLPCAVQEALCMEVPVVCYPIRGCVDLVDSGCGRIAKEQTVQALTAALEEVLALTPDERKALGRAGREKMRQIYSREHCIAEWLEIYKTLGVAP</sequence>
<evidence type="ECO:0000313" key="3">
    <source>
        <dbReference type="EMBL" id="MBB6053351.1"/>
    </source>
</evidence>
<name>A0A7W9SV18_ARMRO</name>
<comment type="caution">
    <text evidence="3">The sequence shown here is derived from an EMBL/GenBank/DDBJ whole genome shotgun (WGS) entry which is preliminary data.</text>
</comment>
<dbReference type="Pfam" id="PF00534">
    <property type="entry name" value="Glycos_transf_1"/>
    <property type="match status" value="1"/>
</dbReference>